<keyword evidence="1" id="KW-0732">Signal</keyword>
<evidence type="ECO:0000313" key="4">
    <source>
        <dbReference type="Proteomes" id="UP000002494"/>
    </source>
</evidence>
<reference evidence="3" key="3">
    <citation type="submission" date="2025-09" db="UniProtKB">
        <authorList>
            <consortium name="Ensembl"/>
        </authorList>
    </citation>
    <scope>IDENTIFICATION</scope>
    <source>
        <strain evidence="3">Brown Norway</strain>
    </source>
</reference>
<dbReference type="SUPFAM" id="SSF48726">
    <property type="entry name" value="Immunoglobulin"/>
    <property type="match status" value="1"/>
</dbReference>
<dbReference type="Gene3D" id="2.60.40.10">
    <property type="entry name" value="Immunoglobulins"/>
    <property type="match status" value="1"/>
</dbReference>
<accession>A0ABK0L645</accession>
<dbReference type="InterPro" id="IPR013783">
    <property type="entry name" value="Ig-like_fold"/>
</dbReference>
<feature type="domain" description="Immunoglobulin V-set" evidence="2">
    <location>
        <begin position="38"/>
        <end position="109"/>
    </location>
</feature>
<evidence type="ECO:0000313" key="3">
    <source>
        <dbReference type="Ensembl" id="ENSRNOP00000098837.1"/>
    </source>
</evidence>
<feature type="signal peptide" evidence="1">
    <location>
        <begin position="1"/>
        <end position="20"/>
    </location>
</feature>
<feature type="chain" id="PRO_5046332442" description="Immunoglobulin V-set domain-containing protein" evidence="1">
    <location>
        <begin position="21"/>
        <end position="161"/>
    </location>
</feature>
<dbReference type="PANTHER" id="PTHR23267">
    <property type="entry name" value="IMMUNOGLOBULIN LIGHT CHAIN"/>
    <property type="match status" value="1"/>
</dbReference>
<dbReference type="SMART" id="SM00406">
    <property type="entry name" value="IGv"/>
    <property type="match status" value="1"/>
</dbReference>
<organism evidence="3 4">
    <name type="scientific">Rattus norvegicus</name>
    <name type="common">Rat</name>
    <dbReference type="NCBI Taxonomy" id="10116"/>
    <lineage>
        <taxon>Eukaryota</taxon>
        <taxon>Metazoa</taxon>
        <taxon>Chordata</taxon>
        <taxon>Craniata</taxon>
        <taxon>Vertebrata</taxon>
        <taxon>Euteleostomi</taxon>
        <taxon>Mammalia</taxon>
        <taxon>Eutheria</taxon>
        <taxon>Euarchontoglires</taxon>
        <taxon>Glires</taxon>
        <taxon>Rodentia</taxon>
        <taxon>Myomorpha</taxon>
        <taxon>Muroidea</taxon>
        <taxon>Muridae</taxon>
        <taxon>Murinae</taxon>
        <taxon>Rattus</taxon>
    </lineage>
</organism>
<dbReference type="Pfam" id="PF07686">
    <property type="entry name" value="V-set"/>
    <property type="match status" value="1"/>
</dbReference>
<name>A0ABK0L645_RAT</name>
<dbReference type="GeneTree" id="ENSGT00940000153924"/>
<reference evidence="3" key="1">
    <citation type="submission" date="2024-01" db="EMBL/GenBank/DDBJ databases">
        <title>GRCr8: a new rat reference genome assembly contstructed from accurate long reads and long range scaffolding.</title>
        <authorList>
            <person name="Doris P.A."/>
            <person name="Kalbfleisch T."/>
            <person name="Li K."/>
            <person name="Howe K."/>
            <person name="Wood J."/>
        </authorList>
    </citation>
    <scope>NUCLEOTIDE SEQUENCE [LARGE SCALE GENOMIC DNA]</scope>
    <source>
        <strain evidence="3">Brown Norway</strain>
    </source>
</reference>
<proteinExistence type="predicted"/>
<dbReference type="InterPro" id="IPR036179">
    <property type="entry name" value="Ig-like_dom_sf"/>
</dbReference>
<keyword evidence="4" id="KW-1185">Reference proteome</keyword>
<reference evidence="3" key="2">
    <citation type="submission" date="2025-08" db="UniProtKB">
        <authorList>
            <consortium name="Ensembl"/>
        </authorList>
    </citation>
    <scope>IDENTIFICATION</scope>
    <source>
        <strain evidence="3">Brown Norway</strain>
    </source>
</reference>
<protein>
    <recommendedName>
        <fullName evidence="2">Immunoglobulin V-set domain-containing protein</fullName>
    </recommendedName>
</protein>
<dbReference type="Proteomes" id="UP000002494">
    <property type="component" value="Chromosome 4"/>
</dbReference>
<dbReference type="InterPro" id="IPR013106">
    <property type="entry name" value="Ig_V-set"/>
</dbReference>
<evidence type="ECO:0000259" key="2">
    <source>
        <dbReference type="SMART" id="SM00406"/>
    </source>
</evidence>
<evidence type="ECO:0000256" key="1">
    <source>
        <dbReference type="SAM" id="SignalP"/>
    </source>
</evidence>
<dbReference type="InterPro" id="IPR050150">
    <property type="entry name" value="IgV_Light_Chain"/>
</dbReference>
<dbReference type="Ensembl" id="ENSRNOT00000151148.1">
    <property type="protein sequence ID" value="ENSRNOP00000098837.1"/>
    <property type="gene ID" value="ENSRNOG00000071897.1"/>
</dbReference>
<sequence length="161" mass="17944">MSVLPELLALLLLWFSGMRCDIQMNQTPSTLSVSIGERVIINCHASENINSWLSWHQQKPGNAPQLLIYKASNYHTWVPSRFSGSGSGTDYSLSSSSLQPEDIATYYSVQAKSLPPTVIKVITQTKWVNIMQTGMKETGSSGCHISWLILEIHIKHILLIT</sequence>